<dbReference type="AlphaFoldDB" id="A0AAN7BDN7"/>
<reference evidence="2" key="1">
    <citation type="journal article" date="2023" name="Mol. Phylogenet. Evol.">
        <title>Genome-scale phylogeny and comparative genomics of the fungal order Sordariales.</title>
        <authorList>
            <person name="Hensen N."/>
            <person name="Bonometti L."/>
            <person name="Westerberg I."/>
            <person name="Brannstrom I.O."/>
            <person name="Guillou S."/>
            <person name="Cros-Aarteil S."/>
            <person name="Calhoun S."/>
            <person name="Haridas S."/>
            <person name="Kuo A."/>
            <person name="Mondo S."/>
            <person name="Pangilinan J."/>
            <person name="Riley R."/>
            <person name="LaButti K."/>
            <person name="Andreopoulos B."/>
            <person name="Lipzen A."/>
            <person name="Chen C."/>
            <person name="Yan M."/>
            <person name="Daum C."/>
            <person name="Ng V."/>
            <person name="Clum A."/>
            <person name="Steindorff A."/>
            <person name="Ohm R.A."/>
            <person name="Martin F."/>
            <person name="Silar P."/>
            <person name="Natvig D.O."/>
            <person name="Lalanne C."/>
            <person name="Gautier V."/>
            <person name="Ament-Velasquez S.L."/>
            <person name="Kruys A."/>
            <person name="Hutchinson M.I."/>
            <person name="Powell A.J."/>
            <person name="Barry K."/>
            <person name="Miller A.N."/>
            <person name="Grigoriev I.V."/>
            <person name="Debuchy R."/>
            <person name="Gladieux P."/>
            <person name="Hiltunen Thoren M."/>
            <person name="Johannesson H."/>
        </authorList>
    </citation>
    <scope>NUCLEOTIDE SEQUENCE</scope>
    <source>
        <strain evidence="2">CBS 990.96</strain>
    </source>
</reference>
<evidence type="ECO:0000313" key="3">
    <source>
        <dbReference type="Proteomes" id="UP001301958"/>
    </source>
</evidence>
<dbReference type="EMBL" id="MU865505">
    <property type="protein sequence ID" value="KAK4221916.1"/>
    <property type="molecule type" value="Genomic_DNA"/>
</dbReference>
<comment type="caution">
    <text evidence="2">The sequence shown here is derived from an EMBL/GenBank/DDBJ whole genome shotgun (WGS) entry which is preliminary data.</text>
</comment>
<keyword evidence="1" id="KW-1133">Transmembrane helix</keyword>
<organism evidence="2 3">
    <name type="scientific">Podospora fimiseda</name>
    <dbReference type="NCBI Taxonomy" id="252190"/>
    <lineage>
        <taxon>Eukaryota</taxon>
        <taxon>Fungi</taxon>
        <taxon>Dikarya</taxon>
        <taxon>Ascomycota</taxon>
        <taxon>Pezizomycotina</taxon>
        <taxon>Sordariomycetes</taxon>
        <taxon>Sordariomycetidae</taxon>
        <taxon>Sordariales</taxon>
        <taxon>Podosporaceae</taxon>
        <taxon>Podospora</taxon>
    </lineage>
</organism>
<gene>
    <name evidence="2" type="ORF">QBC38DRAFT_491094</name>
</gene>
<sequence length="283" mass="33077">MLIVEWLSCSEKDRRIIDVVITSSYVCRRCQVITDRTAFHFQPGRCRSKNSSGKFWRAFSVTGGVSSFAITIIAIAIKVHNGRPSYPRRIFAKVRPNNRIPCGIQYKNNETSKRFDCPIGFLMRSQKRCDAEYYRTCDAKYPVQELIGHIFSKHWTLVQSEYWDESKSSCRDCDIPLGNEEALRIHPESDRDWFHCKGMRGFELGYRFKASGFKVDPAFSSEKQWACIYDLVVSIWNEWMDRKKAGWDCVESQLQVSASYSDSDAGVIRDVRRELRRRYFEHP</sequence>
<reference evidence="2" key="2">
    <citation type="submission" date="2023-05" db="EMBL/GenBank/DDBJ databases">
        <authorList>
            <consortium name="Lawrence Berkeley National Laboratory"/>
            <person name="Steindorff A."/>
            <person name="Hensen N."/>
            <person name="Bonometti L."/>
            <person name="Westerberg I."/>
            <person name="Brannstrom I.O."/>
            <person name="Guillou S."/>
            <person name="Cros-Aarteil S."/>
            <person name="Calhoun S."/>
            <person name="Haridas S."/>
            <person name="Kuo A."/>
            <person name="Mondo S."/>
            <person name="Pangilinan J."/>
            <person name="Riley R."/>
            <person name="Labutti K."/>
            <person name="Andreopoulos B."/>
            <person name="Lipzen A."/>
            <person name="Chen C."/>
            <person name="Yanf M."/>
            <person name="Daum C."/>
            <person name="Ng V."/>
            <person name="Clum A."/>
            <person name="Ohm R."/>
            <person name="Martin F."/>
            <person name="Silar P."/>
            <person name="Natvig D."/>
            <person name="Lalanne C."/>
            <person name="Gautier V."/>
            <person name="Ament-Velasquez S.L."/>
            <person name="Kruys A."/>
            <person name="Hutchinson M.I."/>
            <person name="Powell A.J."/>
            <person name="Barry K."/>
            <person name="Miller A.N."/>
            <person name="Grigoriev I.V."/>
            <person name="Debuchy R."/>
            <person name="Gladieux P."/>
            <person name="Thoren M.H."/>
            <person name="Johannesson H."/>
        </authorList>
    </citation>
    <scope>NUCLEOTIDE SEQUENCE</scope>
    <source>
        <strain evidence="2">CBS 990.96</strain>
    </source>
</reference>
<evidence type="ECO:0000256" key="1">
    <source>
        <dbReference type="SAM" id="Phobius"/>
    </source>
</evidence>
<protein>
    <submittedName>
        <fullName evidence="2">Uncharacterized protein</fullName>
    </submittedName>
</protein>
<proteinExistence type="predicted"/>
<feature type="transmembrane region" description="Helical" evidence="1">
    <location>
        <begin position="55"/>
        <end position="77"/>
    </location>
</feature>
<accession>A0AAN7BDN7</accession>
<keyword evidence="1" id="KW-0472">Membrane</keyword>
<keyword evidence="3" id="KW-1185">Reference proteome</keyword>
<dbReference type="Proteomes" id="UP001301958">
    <property type="component" value="Unassembled WGS sequence"/>
</dbReference>
<name>A0AAN7BDN7_9PEZI</name>
<evidence type="ECO:0000313" key="2">
    <source>
        <dbReference type="EMBL" id="KAK4221916.1"/>
    </source>
</evidence>
<keyword evidence="1" id="KW-0812">Transmembrane</keyword>